<dbReference type="PANTHER" id="PTHR22916">
    <property type="entry name" value="GLYCOSYLTRANSFERASE"/>
    <property type="match status" value="1"/>
</dbReference>
<feature type="domain" description="Glycosyltransferase 2-like" evidence="1">
    <location>
        <begin position="7"/>
        <end position="172"/>
    </location>
</feature>
<dbReference type="Proteomes" id="UP000067738">
    <property type="component" value="Chromosome"/>
</dbReference>
<gene>
    <name evidence="2" type="ORF">sm9_2118</name>
</gene>
<dbReference type="GO" id="GO:0016020">
    <property type="term" value="C:membrane"/>
    <property type="evidence" value="ECO:0007669"/>
    <property type="project" value="InterPro"/>
</dbReference>
<evidence type="ECO:0000259" key="1">
    <source>
        <dbReference type="Pfam" id="PF00535"/>
    </source>
</evidence>
<dbReference type="Pfam" id="PF00535">
    <property type="entry name" value="Glycos_transf_2"/>
    <property type="match status" value="1"/>
</dbReference>
<dbReference type="InterPro" id="IPR043148">
    <property type="entry name" value="TagF_C"/>
</dbReference>
<dbReference type="PATRIC" id="fig|230361.4.peg.2190"/>
<dbReference type="EMBL" id="CP011266">
    <property type="protein sequence ID" value="ALT69874.1"/>
    <property type="molecule type" value="Genomic_DNA"/>
</dbReference>
<dbReference type="GeneID" id="26737076"/>
<dbReference type="GO" id="GO:0016758">
    <property type="term" value="F:hexosyltransferase activity"/>
    <property type="evidence" value="ECO:0007669"/>
    <property type="project" value="UniProtKB-ARBA"/>
</dbReference>
<dbReference type="InterPro" id="IPR029044">
    <property type="entry name" value="Nucleotide-diphossugar_trans"/>
</dbReference>
<dbReference type="Gene3D" id="3.90.550.10">
    <property type="entry name" value="Spore Coat Polysaccharide Biosynthesis Protein SpsA, Chain A"/>
    <property type="match status" value="1"/>
</dbReference>
<dbReference type="RefSeq" id="WP_083495903.1">
    <property type="nucleotide sequence ID" value="NZ_CP011266.1"/>
</dbReference>
<dbReference type="PANTHER" id="PTHR22916:SF3">
    <property type="entry name" value="UDP-GLCNAC:BETAGAL BETA-1,3-N-ACETYLGLUCOSAMINYLTRANSFERASE-LIKE PROTEIN 1"/>
    <property type="match status" value="1"/>
</dbReference>
<protein>
    <submittedName>
        <fullName evidence="2">Glycosyl transferase GT2 family/CDP-glycerol:poly(Glycerophosphate) glycerophosphotransferase</fullName>
    </submittedName>
</protein>
<dbReference type="KEGG" id="mmil:sm9_2118"/>
<dbReference type="CDD" id="cd00761">
    <property type="entry name" value="Glyco_tranf_GTA_type"/>
    <property type="match status" value="1"/>
</dbReference>
<keyword evidence="2" id="KW-0808">Transferase</keyword>
<dbReference type="AlphaFoldDB" id="A0A0U2V6D4"/>
<dbReference type="InterPro" id="IPR007554">
    <property type="entry name" value="Glycerophosphate_synth"/>
</dbReference>
<dbReference type="Pfam" id="PF04464">
    <property type="entry name" value="Glyphos_transf"/>
    <property type="match status" value="1"/>
</dbReference>
<evidence type="ECO:0000313" key="3">
    <source>
        <dbReference type="Proteomes" id="UP000067738"/>
    </source>
</evidence>
<proteinExistence type="predicted"/>
<dbReference type="SUPFAM" id="SSF53448">
    <property type="entry name" value="Nucleotide-diphospho-sugar transferases"/>
    <property type="match status" value="1"/>
</dbReference>
<organism evidence="2 3">
    <name type="scientific">Methanobrevibacter millerae</name>
    <dbReference type="NCBI Taxonomy" id="230361"/>
    <lineage>
        <taxon>Archaea</taxon>
        <taxon>Methanobacteriati</taxon>
        <taxon>Methanobacteriota</taxon>
        <taxon>Methanomada group</taxon>
        <taxon>Methanobacteria</taxon>
        <taxon>Methanobacteriales</taxon>
        <taxon>Methanobacteriaceae</taxon>
        <taxon>Methanobrevibacter</taxon>
    </lineage>
</organism>
<keyword evidence="3" id="KW-1185">Reference proteome</keyword>
<sequence length="863" mass="102744">MDKFKFSVVIAAYNSDLWISKTINSLIDQTLDFKKNIQIIIVNDASTDNTDKICNRFKAKYPKNIKYIVNDENLGPSETRNIGLKHATGKYINFLDSDDYVTSTTFRAILNFFNEHEDVVDMVSIPIHFFGEKKGEHILNFKYDKNKVVNLFEHPNHIQLSSSSCFFKREAIGDLKFNSNISVSEDVVFINQMLLKNPNIGFCVGGKYYYRKREEKSSLIDNSSIKKDYFNDRAKYYFKFLIDKSIEEYGEVPLFIQYTIMYDLQWMFAISSVNKILTIVEIKQLRKQLHEIIQYIDDKVIYDQNDLTDILKANILFFKYKNQKNTPEYKELENTVVKKLKLNTVYIDIYEIVDNTLYVLGDLHTILKNTVDVYVNDEKIELNELKFPQRDKYSLSYKYATNYSFEFEIPLDIEKEYEIKFKSNNLDLYVDFSRPCNFSTVVGYAKTKDYLSSLEGKCIKIKRKTTVGWIKKEFKTISGMLRKQEKGYKTGVPLRVMYIIAYPFLRNKRIWLFMDLPAMADDNGREIFSYAQDKDPNIKKYFVLRKDSKDLDDMKKIGNVLHFKSIKHRFIALFAEKIITSHPDNNIIYPFWGNYPYFAGLLKSQTIFLQHGITKDNVSSWLNKYDKHLAIFLTVSKLEYKSIFEYPYNYKRETVKLLGFPRFDKLEKKEDSREILIMPSWRRYLKFKSNEVILNSQFFKRFNSLINNEKLIEAAEKYNYTIVFKPHPNVYDFIDLFDRNPRVKIDYEHEKYKKVFNHSSLLITDYSSVAFDFAYLNKPVLYYHYSEDYHFNLKESYFNYETMGFGEVCKSEDELVNEIIEYMKTNCEIKEEYVKRIKAYFLFNDKNNSMRVYDAIRRLPRKQ</sequence>
<accession>A0A0U2V6D4</accession>
<reference evidence="2 3" key="1">
    <citation type="submission" date="2015-04" db="EMBL/GenBank/DDBJ databases">
        <title>The complete genome sequence of the rumen methanogen Methanobrevibacter millerae SM9.</title>
        <authorList>
            <person name="Leahy S.C."/>
            <person name="Kelly W.J."/>
            <person name="Pacheco D.M."/>
            <person name="Li D."/>
            <person name="Altermann E."/>
            <person name="Attwood G.T."/>
        </authorList>
    </citation>
    <scope>NUCLEOTIDE SEQUENCE [LARGE SCALE GENOMIC DNA]</scope>
    <source>
        <strain evidence="2 3">SM9</strain>
    </source>
</reference>
<dbReference type="SUPFAM" id="SSF53756">
    <property type="entry name" value="UDP-Glycosyltransferase/glycogen phosphorylase"/>
    <property type="match status" value="1"/>
</dbReference>
<dbReference type="OrthoDB" id="46222at2157"/>
<dbReference type="Gene3D" id="3.40.50.12580">
    <property type="match status" value="1"/>
</dbReference>
<dbReference type="GO" id="GO:0047355">
    <property type="term" value="F:CDP-glycerol glycerophosphotransferase activity"/>
    <property type="evidence" value="ECO:0007669"/>
    <property type="project" value="InterPro"/>
</dbReference>
<dbReference type="InterPro" id="IPR001173">
    <property type="entry name" value="Glyco_trans_2-like"/>
</dbReference>
<evidence type="ECO:0000313" key="2">
    <source>
        <dbReference type="EMBL" id="ALT69874.1"/>
    </source>
</evidence>
<name>A0A0U2V6D4_9EURY</name>